<evidence type="ECO:0000256" key="15">
    <source>
        <dbReference type="ARBA" id="ARBA00032324"/>
    </source>
</evidence>
<feature type="domain" description="Mur ligase central" evidence="20">
    <location>
        <begin position="118"/>
        <end position="296"/>
    </location>
</feature>
<evidence type="ECO:0000256" key="18">
    <source>
        <dbReference type="RuleBase" id="RU003664"/>
    </source>
</evidence>
<dbReference type="Gene3D" id="3.90.190.20">
    <property type="entry name" value="Mur ligase, C-terminal domain"/>
    <property type="match status" value="1"/>
</dbReference>
<keyword evidence="10 17" id="KW-0067">ATP-binding</keyword>
<evidence type="ECO:0000256" key="3">
    <source>
        <dbReference type="ARBA" id="ARBA00004752"/>
    </source>
</evidence>
<dbReference type="GO" id="GO:0051301">
    <property type="term" value="P:cell division"/>
    <property type="evidence" value="ECO:0007669"/>
    <property type="project" value="UniProtKB-KW"/>
</dbReference>
<sequence>MKYIDTYKGKNVLVLGLGKSGYAVSKLLLKLGARITLNDKSDLAHNEQAKDLAEQGVRVIGGHHPVELLSQEHFDYFVKNPGIPYENPMVAKAQELGLPIITEPEIALSCSEAPYICVTGSNGKTTTVMLTQQILDHHLAKTGHHAYAVGNIGTPISSVVTKATKDDILVVEISSFQLLGVTDINPKAAAIVDIYPNVHLDYHKTFENYVQAKLNVTRFQTPDDYFIANYDQKEILAKEQALTKAQIQTFSETDPAADYYIGEDALMYHDQKIMPLDEIKLPGIHNQQNCLVAISLARLFGAENDDITAILSSFGGAKHRLQYVGTIDERKFYNDSKSTNIEAASVALPSFKAPEVWIAGGLDRGFVFDDLVELIKEHVKAAVLYGESRYLLADACRKAGVKQIVIVDTLMEAVPNAWRLSNAGDVILFSPACASWDQFRTFEERGDYFVKFIKELKTK</sequence>
<keyword evidence="12 17" id="KW-0573">Peptidoglycan synthesis</keyword>
<dbReference type="EC" id="6.3.2.9" evidence="5 17"/>
<dbReference type="PANTHER" id="PTHR43692">
    <property type="entry name" value="UDP-N-ACETYLMURAMOYLALANINE--D-GLUTAMATE LIGASE"/>
    <property type="match status" value="1"/>
</dbReference>
<dbReference type="GO" id="GO:0009252">
    <property type="term" value="P:peptidoglycan biosynthetic process"/>
    <property type="evidence" value="ECO:0007669"/>
    <property type="project" value="UniProtKB-UniRule"/>
</dbReference>
<evidence type="ECO:0000256" key="5">
    <source>
        <dbReference type="ARBA" id="ARBA00012212"/>
    </source>
</evidence>
<evidence type="ECO:0000259" key="19">
    <source>
        <dbReference type="Pfam" id="PF02875"/>
    </source>
</evidence>
<evidence type="ECO:0000256" key="13">
    <source>
        <dbReference type="ARBA" id="ARBA00023316"/>
    </source>
</evidence>
<organism evidence="21 22">
    <name type="scientific">Lactobacillus corticis</name>
    <dbReference type="NCBI Taxonomy" id="2201249"/>
    <lineage>
        <taxon>Bacteria</taxon>
        <taxon>Bacillati</taxon>
        <taxon>Bacillota</taxon>
        <taxon>Bacilli</taxon>
        <taxon>Lactobacillales</taxon>
        <taxon>Lactobacillaceae</taxon>
        <taxon>Lactobacillus</taxon>
    </lineage>
</organism>
<keyword evidence="13 17" id="KW-0961">Cell wall biogenesis/degradation</keyword>
<evidence type="ECO:0000256" key="8">
    <source>
        <dbReference type="ARBA" id="ARBA00022598"/>
    </source>
</evidence>
<comment type="similarity">
    <text evidence="4 17">Belongs to the MurCDEF family.</text>
</comment>
<dbReference type="Pfam" id="PF21799">
    <property type="entry name" value="MurD-like_N"/>
    <property type="match status" value="1"/>
</dbReference>
<keyword evidence="7 17" id="KW-0963">Cytoplasm</keyword>
<dbReference type="Gene3D" id="3.40.1190.10">
    <property type="entry name" value="Mur-like, catalytic domain"/>
    <property type="match status" value="1"/>
</dbReference>
<dbReference type="Pfam" id="PF02875">
    <property type="entry name" value="Mur_ligase_C"/>
    <property type="match status" value="1"/>
</dbReference>
<evidence type="ECO:0000256" key="12">
    <source>
        <dbReference type="ARBA" id="ARBA00022984"/>
    </source>
</evidence>
<keyword evidence="22" id="KW-1185">Reference proteome</keyword>
<dbReference type="GO" id="GO:0005737">
    <property type="term" value="C:cytoplasm"/>
    <property type="evidence" value="ECO:0007669"/>
    <property type="project" value="UniProtKB-SubCell"/>
</dbReference>
<accession>A0A916QHX8</accession>
<evidence type="ECO:0000256" key="6">
    <source>
        <dbReference type="ARBA" id="ARBA00015655"/>
    </source>
</evidence>
<evidence type="ECO:0000256" key="16">
    <source>
        <dbReference type="ARBA" id="ARBA00047632"/>
    </source>
</evidence>
<evidence type="ECO:0000256" key="9">
    <source>
        <dbReference type="ARBA" id="ARBA00022741"/>
    </source>
</evidence>
<keyword evidence="17 18" id="KW-0131">Cell cycle</keyword>
<dbReference type="Proteomes" id="UP000677218">
    <property type="component" value="Unassembled WGS sequence"/>
</dbReference>
<gene>
    <name evidence="17 21" type="primary">murD</name>
    <name evidence="21" type="ORF">LCB40_16110</name>
</gene>
<keyword evidence="17 18" id="KW-0132">Cell division</keyword>
<dbReference type="InterPro" id="IPR036565">
    <property type="entry name" value="Mur-like_cat_sf"/>
</dbReference>
<keyword evidence="9 17" id="KW-0547">Nucleotide-binding</keyword>
<evidence type="ECO:0000256" key="1">
    <source>
        <dbReference type="ARBA" id="ARBA00002734"/>
    </source>
</evidence>
<dbReference type="InterPro" id="IPR004101">
    <property type="entry name" value="Mur_ligase_C"/>
</dbReference>
<keyword evidence="8 17" id="KW-0436">Ligase</keyword>
<dbReference type="SUPFAM" id="SSF53244">
    <property type="entry name" value="MurD-like peptide ligases, peptide-binding domain"/>
    <property type="match status" value="1"/>
</dbReference>
<feature type="binding site" evidence="17">
    <location>
        <begin position="120"/>
        <end position="126"/>
    </location>
    <ligand>
        <name>ATP</name>
        <dbReference type="ChEBI" id="CHEBI:30616"/>
    </ligand>
</feature>
<evidence type="ECO:0000313" key="22">
    <source>
        <dbReference type="Proteomes" id="UP000677218"/>
    </source>
</evidence>
<dbReference type="Pfam" id="PF08245">
    <property type="entry name" value="Mur_ligase_M"/>
    <property type="match status" value="1"/>
</dbReference>
<dbReference type="Gene3D" id="3.40.50.720">
    <property type="entry name" value="NAD(P)-binding Rossmann-like Domain"/>
    <property type="match status" value="1"/>
</dbReference>
<dbReference type="InterPro" id="IPR036615">
    <property type="entry name" value="Mur_ligase_C_dom_sf"/>
</dbReference>
<comment type="subcellular location">
    <subcellularLocation>
        <location evidence="2 17 18">Cytoplasm</location>
    </subcellularLocation>
</comment>
<dbReference type="GO" id="GO:0008360">
    <property type="term" value="P:regulation of cell shape"/>
    <property type="evidence" value="ECO:0007669"/>
    <property type="project" value="UniProtKB-KW"/>
</dbReference>
<evidence type="ECO:0000313" key="21">
    <source>
        <dbReference type="EMBL" id="GFZ27731.1"/>
    </source>
</evidence>
<dbReference type="GO" id="GO:0008764">
    <property type="term" value="F:UDP-N-acetylmuramoylalanine-D-glutamate ligase activity"/>
    <property type="evidence" value="ECO:0007669"/>
    <property type="project" value="UniProtKB-UniRule"/>
</dbReference>
<comment type="pathway">
    <text evidence="3 17 18">Cell wall biogenesis; peptidoglycan biosynthesis.</text>
</comment>
<dbReference type="GO" id="GO:0005524">
    <property type="term" value="F:ATP binding"/>
    <property type="evidence" value="ECO:0007669"/>
    <property type="project" value="UniProtKB-UniRule"/>
</dbReference>
<dbReference type="NCBIfam" id="TIGR01087">
    <property type="entry name" value="murD"/>
    <property type="match status" value="1"/>
</dbReference>
<dbReference type="InterPro" id="IPR005762">
    <property type="entry name" value="MurD"/>
</dbReference>
<dbReference type="AlphaFoldDB" id="A0A916QHX8"/>
<evidence type="ECO:0000256" key="17">
    <source>
        <dbReference type="HAMAP-Rule" id="MF_00639"/>
    </source>
</evidence>
<dbReference type="InterPro" id="IPR013221">
    <property type="entry name" value="Mur_ligase_cen"/>
</dbReference>
<evidence type="ECO:0000256" key="10">
    <source>
        <dbReference type="ARBA" id="ARBA00022840"/>
    </source>
</evidence>
<dbReference type="GO" id="GO:0071555">
    <property type="term" value="P:cell wall organization"/>
    <property type="evidence" value="ECO:0007669"/>
    <property type="project" value="UniProtKB-KW"/>
</dbReference>
<dbReference type="HAMAP" id="MF_00639">
    <property type="entry name" value="MurD"/>
    <property type="match status" value="1"/>
</dbReference>
<evidence type="ECO:0000259" key="20">
    <source>
        <dbReference type="Pfam" id="PF08245"/>
    </source>
</evidence>
<feature type="domain" description="Mur ligase C-terminal" evidence="19">
    <location>
        <begin position="319"/>
        <end position="433"/>
    </location>
</feature>
<evidence type="ECO:0000256" key="2">
    <source>
        <dbReference type="ARBA" id="ARBA00004496"/>
    </source>
</evidence>
<dbReference type="SUPFAM" id="SSF51984">
    <property type="entry name" value="MurCD N-terminal domain"/>
    <property type="match status" value="1"/>
</dbReference>
<evidence type="ECO:0000256" key="4">
    <source>
        <dbReference type="ARBA" id="ARBA00010416"/>
    </source>
</evidence>
<dbReference type="SUPFAM" id="SSF53623">
    <property type="entry name" value="MurD-like peptide ligases, catalytic domain"/>
    <property type="match status" value="1"/>
</dbReference>
<name>A0A916QHX8_9LACO</name>
<keyword evidence="11 17" id="KW-0133">Cell shape</keyword>
<dbReference type="PANTHER" id="PTHR43692:SF1">
    <property type="entry name" value="UDP-N-ACETYLMURAMOYLALANINE--D-GLUTAMATE LIGASE"/>
    <property type="match status" value="1"/>
</dbReference>
<comment type="function">
    <text evidence="1 17 18">Cell wall formation. Catalyzes the addition of glutamate to the nucleotide precursor UDP-N-acetylmuramoyl-L-alanine (UMA).</text>
</comment>
<comment type="caution">
    <text evidence="21">The sequence shown here is derived from an EMBL/GenBank/DDBJ whole genome shotgun (WGS) entry which is preliminary data.</text>
</comment>
<comment type="catalytic activity">
    <reaction evidence="16 17 18">
        <text>UDP-N-acetyl-alpha-D-muramoyl-L-alanine + D-glutamate + ATP = UDP-N-acetyl-alpha-D-muramoyl-L-alanyl-D-glutamate + ADP + phosphate + H(+)</text>
        <dbReference type="Rhea" id="RHEA:16429"/>
        <dbReference type="ChEBI" id="CHEBI:15378"/>
        <dbReference type="ChEBI" id="CHEBI:29986"/>
        <dbReference type="ChEBI" id="CHEBI:30616"/>
        <dbReference type="ChEBI" id="CHEBI:43474"/>
        <dbReference type="ChEBI" id="CHEBI:83898"/>
        <dbReference type="ChEBI" id="CHEBI:83900"/>
        <dbReference type="ChEBI" id="CHEBI:456216"/>
        <dbReference type="EC" id="6.3.2.9"/>
    </reaction>
</comment>
<evidence type="ECO:0000256" key="7">
    <source>
        <dbReference type="ARBA" id="ARBA00022490"/>
    </source>
</evidence>
<evidence type="ECO:0000256" key="11">
    <source>
        <dbReference type="ARBA" id="ARBA00022960"/>
    </source>
</evidence>
<dbReference type="EMBL" id="BMAY01000017">
    <property type="protein sequence ID" value="GFZ27731.1"/>
    <property type="molecule type" value="Genomic_DNA"/>
</dbReference>
<evidence type="ECO:0000256" key="14">
    <source>
        <dbReference type="ARBA" id="ARBA00030398"/>
    </source>
</evidence>
<protein>
    <recommendedName>
        <fullName evidence="6 17">UDP-N-acetylmuramoylalanine--D-glutamate ligase</fullName>
        <ecNumber evidence="5 17">6.3.2.9</ecNumber>
    </recommendedName>
    <alternativeName>
        <fullName evidence="15 17">D-glutamic acid-adding enzyme</fullName>
    </alternativeName>
    <alternativeName>
        <fullName evidence="14 17">UDP-N-acetylmuramoyl-L-alanyl-D-glutamate synthetase</fullName>
    </alternativeName>
</protein>
<reference evidence="21" key="1">
    <citation type="submission" date="2020-08" db="EMBL/GenBank/DDBJ databases">
        <title>Taxonomic study for Lactobacillus species isolated from hardwood bark.</title>
        <authorList>
            <person name="Tohno M."/>
            <person name="Tanizawa Y."/>
        </authorList>
    </citation>
    <scope>NUCLEOTIDE SEQUENCE</scope>
    <source>
        <strain evidence="21">B40</strain>
    </source>
</reference>
<proteinExistence type="inferred from homology"/>
<dbReference type="RefSeq" id="WP_212781411.1">
    <property type="nucleotide sequence ID" value="NZ_BMAY01000017.1"/>
</dbReference>